<evidence type="ECO:0000256" key="1">
    <source>
        <dbReference type="SAM" id="MobiDB-lite"/>
    </source>
</evidence>
<proteinExistence type="predicted"/>
<reference evidence="3" key="1">
    <citation type="submission" date="2024-07" db="EMBL/GenBank/DDBJ databases">
        <title>Two chromosome-level genome assemblies of Korean endemic species Abeliophyllum distichum and Forsythia ovata (Oleaceae).</title>
        <authorList>
            <person name="Jang H."/>
        </authorList>
    </citation>
    <scope>NUCLEOTIDE SEQUENCE [LARGE SCALE GENOMIC DNA]</scope>
</reference>
<dbReference type="EMBL" id="JBFOLJ010000011">
    <property type="protein sequence ID" value="KAL2495086.1"/>
    <property type="molecule type" value="Genomic_DNA"/>
</dbReference>
<accession>A0ABD1S304</accession>
<organism evidence="2 3">
    <name type="scientific">Forsythia ovata</name>
    <dbReference type="NCBI Taxonomy" id="205694"/>
    <lineage>
        <taxon>Eukaryota</taxon>
        <taxon>Viridiplantae</taxon>
        <taxon>Streptophyta</taxon>
        <taxon>Embryophyta</taxon>
        <taxon>Tracheophyta</taxon>
        <taxon>Spermatophyta</taxon>
        <taxon>Magnoliopsida</taxon>
        <taxon>eudicotyledons</taxon>
        <taxon>Gunneridae</taxon>
        <taxon>Pentapetalae</taxon>
        <taxon>asterids</taxon>
        <taxon>lamiids</taxon>
        <taxon>Lamiales</taxon>
        <taxon>Oleaceae</taxon>
        <taxon>Forsythieae</taxon>
        <taxon>Forsythia</taxon>
    </lineage>
</organism>
<comment type="caution">
    <text evidence="2">The sequence shown here is derived from an EMBL/GenBank/DDBJ whole genome shotgun (WGS) entry which is preliminary data.</text>
</comment>
<evidence type="ECO:0000313" key="3">
    <source>
        <dbReference type="Proteomes" id="UP001604277"/>
    </source>
</evidence>
<feature type="region of interest" description="Disordered" evidence="1">
    <location>
        <begin position="1"/>
        <end position="70"/>
    </location>
</feature>
<gene>
    <name evidence="2" type="ORF">Fot_38843</name>
</gene>
<name>A0ABD1S304_9LAMI</name>
<protein>
    <submittedName>
        <fullName evidence="2">Uncharacterized protein</fullName>
    </submittedName>
</protein>
<dbReference type="Proteomes" id="UP001604277">
    <property type="component" value="Unassembled WGS sequence"/>
</dbReference>
<sequence length="100" mass="11167">MEQSTASKGNNTKKRPSKVRELNLEDSIVQPEEDIGRSFLNKHQSADKEQPTATYNHVARSPKAEKKGKGRWRINAAINFPSLGFSRGFGRLLNTVNDGN</sequence>
<keyword evidence="3" id="KW-1185">Reference proteome</keyword>
<feature type="compositionally biased region" description="Polar residues" evidence="1">
    <location>
        <begin position="1"/>
        <end position="10"/>
    </location>
</feature>
<dbReference type="AlphaFoldDB" id="A0ABD1S304"/>
<evidence type="ECO:0000313" key="2">
    <source>
        <dbReference type="EMBL" id="KAL2495086.1"/>
    </source>
</evidence>